<evidence type="ECO:0000313" key="10">
    <source>
        <dbReference type="EMBL" id="QDU97336.1"/>
    </source>
</evidence>
<keyword evidence="11" id="KW-1185">Reference proteome</keyword>
<keyword evidence="8" id="KW-0406">Ion transport</keyword>
<dbReference type="GO" id="GO:0015095">
    <property type="term" value="F:magnesium ion transmembrane transporter activity"/>
    <property type="evidence" value="ECO:0007669"/>
    <property type="project" value="UniProtKB-UniRule"/>
</dbReference>
<keyword evidence="3 8" id="KW-0813">Transport</keyword>
<dbReference type="FunFam" id="1.20.58.340:FF:000012">
    <property type="entry name" value="Magnesium transport protein CorA"/>
    <property type="match status" value="1"/>
</dbReference>
<evidence type="ECO:0000256" key="5">
    <source>
        <dbReference type="ARBA" id="ARBA00022692"/>
    </source>
</evidence>
<dbReference type="KEGG" id="lcre:Pla8534_51820"/>
<evidence type="ECO:0000256" key="6">
    <source>
        <dbReference type="ARBA" id="ARBA00022989"/>
    </source>
</evidence>
<dbReference type="GO" id="GO:0050897">
    <property type="term" value="F:cobalt ion binding"/>
    <property type="evidence" value="ECO:0007669"/>
    <property type="project" value="TreeGrafter"/>
</dbReference>
<dbReference type="OrthoDB" id="9803416at2"/>
<feature type="compositionally biased region" description="Basic residues" evidence="9">
    <location>
        <begin position="1"/>
        <end position="20"/>
    </location>
</feature>
<dbReference type="Pfam" id="PF01544">
    <property type="entry name" value="CorA"/>
    <property type="match status" value="1"/>
</dbReference>
<reference evidence="10 11" key="1">
    <citation type="submission" date="2019-02" db="EMBL/GenBank/DDBJ databases">
        <title>Deep-cultivation of Planctomycetes and their phenomic and genomic characterization uncovers novel biology.</title>
        <authorList>
            <person name="Wiegand S."/>
            <person name="Jogler M."/>
            <person name="Boedeker C."/>
            <person name="Pinto D."/>
            <person name="Vollmers J."/>
            <person name="Rivas-Marin E."/>
            <person name="Kohn T."/>
            <person name="Peeters S.H."/>
            <person name="Heuer A."/>
            <person name="Rast P."/>
            <person name="Oberbeckmann S."/>
            <person name="Bunk B."/>
            <person name="Jeske O."/>
            <person name="Meyerdierks A."/>
            <person name="Storesund J.E."/>
            <person name="Kallscheuer N."/>
            <person name="Luecker S."/>
            <person name="Lage O.M."/>
            <person name="Pohl T."/>
            <person name="Merkel B.J."/>
            <person name="Hornburger P."/>
            <person name="Mueller R.-W."/>
            <person name="Bruemmer F."/>
            <person name="Labrenz M."/>
            <person name="Spormann A.M."/>
            <person name="Op den Camp H."/>
            <person name="Overmann J."/>
            <person name="Amann R."/>
            <person name="Jetten M.S.M."/>
            <person name="Mascher T."/>
            <person name="Medema M.H."/>
            <person name="Devos D.P."/>
            <person name="Kaster A.-K."/>
            <person name="Ovreas L."/>
            <person name="Rohde M."/>
            <person name="Galperin M.Y."/>
            <person name="Jogler C."/>
        </authorList>
    </citation>
    <scope>NUCLEOTIDE SEQUENCE [LARGE SCALE GENOMIC DNA]</scope>
    <source>
        <strain evidence="10 11">Pla85_3_4</strain>
    </source>
</reference>
<dbReference type="SUPFAM" id="SSF143865">
    <property type="entry name" value="CorA soluble domain-like"/>
    <property type="match status" value="1"/>
</dbReference>
<dbReference type="RefSeq" id="WP_145056121.1">
    <property type="nucleotide sequence ID" value="NZ_CP036433.1"/>
</dbReference>
<dbReference type="GO" id="GO:0005886">
    <property type="term" value="C:plasma membrane"/>
    <property type="evidence" value="ECO:0007669"/>
    <property type="project" value="UniProtKB-SubCell"/>
</dbReference>
<evidence type="ECO:0000256" key="8">
    <source>
        <dbReference type="RuleBase" id="RU362010"/>
    </source>
</evidence>
<evidence type="ECO:0000256" key="4">
    <source>
        <dbReference type="ARBA" id="ARBA00022475"/>
    </source>
</evidence>
<keyword evidence="7 8" id="KW-0472">Membrane</keyword>
<dbReference type="PANTHER" id="PTHR46494">
    <property type="entry name" value="CORA FAMILY METAL ION TRANSPORTER (EUROFUNG)"/>
    <property type="match status" value="1"/>
</dbReference>
<dbReference type="GO" id="GO:0015087">
    <property type="term" value="F:cobalt ion transmembrane transporter activity"/>
    <property type="evidence" value="ECO:0007669"/>
    <property type="project" value="UniProtKB-UniRule"/>
</dbReference>
<name>A0A518DZR7_9BACT</name>
<dbReference type="InterPro" id="IPR004488">
    <property type="entry name" value="Mg/Co-transport_prot_CorA"/>
</dbReference>
<evidence type="ECO:0000256" key="2">
    <source>
        <dbReference type="ARBA" id="ARBA00009765"/>
    </source>
</evidence>
<dbReference type="EMBL" id="CP036433">
    <property type="protein sequence ID" value="QDU97336.1"/>
    <property type="molecule type" value="Genomic_DNA"/>
</dbReference>
<feature type="transmembrane region" description="Helical" evidence="8">
    <location>
        <begin position="369"/>
        <end position="389"/>
    </location>
</feature>
<feature type="compositionally biased region" description="Basic and acidic residues" evidence="9">
    <location>
        <begin position="44"/>
        <end position="55"/>
    </location>
</feature>
<evidence type="ECO:0000256" key="1">
    <source>
        <dbReference type="ARBA" id="ARBA00004651"/>
    </source>
</evidence>
<evidence type="ECO:0000256" key="3">
    <source>
        <dbReference type="ARBA" id="ARBA00022448"/>
    </source>
</evidence>
<dbReference type="Proteomes" id="UP000317648">
    <property type="component" value="Chromosome"/>
</dbReference>
<dbReference type="AlphaFoldDB" id="A0A518DZR7"/>
<keyword evidence="8" id="KW-0460">Magnesium</keyword>
<keyword evidence="5 8" id="KW-0812">Transmembrane</keyword>
<dbReference type="InterPro" id="IPR045861">
    <property type="entry name" value="CorA_cytoplasmic_dom"/>
</dbReference>
<comment type="subcellular location">
    <subcellularLocation>
        <location evidence="1">Cell membrane</location>
        <topology evidence="1">Multi-pass membrane protein</topology>
    </subcellularLocation>
    <subcellularLocation>
        <location evidence="8">Membrane</location>
        <topology evidence="8">Multi-pass membrane protein</topology>
    </subcellularLocation>
</comment>
<protein>
    <recommendedName>
        <fullName evidence="8">Magnesium transport protein CorA</fullName>
    </recommendedName>
</protein>
<comment type="function">
    <text evidence="8">Mediates influx of magnesium ions.</text>
</comment>
<dbReference type="Gene3D" id="1.20.58.340">
    <property type="entry name" value="Magnesium transport protein CorA, transmembrane region"/>
    <property type="match status" value="2"/>
</dbReference>
<keyword evidence="6 8" id="KW-1133">Transmembrane helix</keyword>
<dbReference type="CDD" id="cd12828">
    <property type="entry name" value="TmCorA-like_1"/>
    <property type="match status" value="1"/>
</dbReference>
<dbReference type="InterPro" id="IPR045863">
    <property type="entry name" value="CorA_TM1_TM2"/>
</dbReference>
<feature type="transmembrane region" description="Helical" evidence="8">
    <location>
        <begin position="331"/>
        <end position="349"/>
    </location>
</feature>
<sequence>MSKTKRRIFRKPSRRSRRSKQNNNPNQVKPAPGSPPEAASANLCHDHGRAEDPGDHPGNGNGEAPRKAIVRFTGFGSERVVEETNPRIDTLKAKCQQFTVVWIDVEGVNDAEVNRQLAQAFHLHPLAMEDVVNTHQRAKVDPYHEHLFIVTRKGHFRERAETEQVAMFLGPNFVISFQEMQGDSFEPVRDRIRKSSGRLRQAGADFLAYTLIDSVVDSYFPLLDRYADRLDGIEDDIAQSLSSEVTARIHETRNDLLLLRRTMRPHRDAINELIRDEHDVISENTRVFLRDCADHTSQLIDLLETHREVCTDLRDYYLSLVSNRMNEVMKMLTIIATIFIPLSFVTGLYGMNFNTELPGNMPELNWPYAYVGALGLMATVAGSLLYYFYRKGWLSSDEEF</sequence>
<dbReference type="NCBIfam" id="TIGR00383">
    <property type="entry name" value="corA"/>
    <property type="match status" value="1"/>
</dbReference>
<proteinExistence type="inferred from homology"/>
<evidence type="ECO:0000256" key="9">
    <source>
        <dbReference type="SAM" id="MobiDB-lite"/>
    </source>
</evidence>
<evidence type="ECO:0000313" key="11">
    <source>
        <dbReference type="Proteomes" id="UP000317648"/>
    </source>
</evidence>
<evidence type="ECO:0000256" key="7">
    <source>
        <dbReference type="ARBA" id="ARBA00023136"/>
    </source>
</evidence>
<feature type="region of interest" description="Disordered" evidence="9">
    <location>
        <begin position="1"/>
        <end position="65"/>
    </location>
</feature>
<dbReference type="PANTHER" id="PTHR46494:SF1">
    <property type="entry name" value="CORA FAMILY METAL ION TRANSPORTER (EUROFUNG)"/>
    <property type="match status" value="1"/>
</dbReference>
<organism evidence="10 11">
    <name type="scientific">Lignipirellula cremea</name>
    <dbReference type="NCBI Taxonomy" id="2528010"/>
    <lineage>
        <taxon>Bacteria</taxon>
        <taxon>Pseudomonadati</taxon>
        <taxon>Planctomycetota</taxon>
        <taxon>Planctomycetia</taxon>
        <taxon>Pirellulales</taxon>
        <taxon>Pirellulaceae</taxon>
        <taxon>Lignipirellula</taxon>
    </lineage>
</organism>
<dbReference type="Gene3D" id="3.30.460.20">
    <property type="entry name" value="CorA soluble domain-like"/>
    <property type="match status" value="1"/>
</dbReference>
<gene>
    <name evidence="10" type="primary">corA_2</name>
    <name evidence="8" type="synonym">corA</name>
    <name evidence="10" type="ORF">Pla8534_51820</name>
</gene>
<dbReference type="InterPro" id="IPR002523">
    <property type="entry name" value="MgTranspt_CorA/ZnTranspt_ZntB"/>
</dbReference>
<comment type="similarity">
    <text evidence="2 8">Belongs to the CorA metal ion transporter (MIT) (TC 1.A.35) family.</text>
</comment>
<accession>A0A518DZR7</accession>
<dbReference type="SUPFAM" id="SSF144083">
    <property type="entry name" value="Magnesium transport protein CorA, transmembrane region"/>
    <property type="match status" value="1"/>
</dbReference>
<dbReference type="GO" id="GO:0000287">
    <property type="term" value="F:magnesium ion binding"/>
    <property type="evidence" value="ECO:0007669"/>
    <property type="project" value="TreeGrafter"/>
</dbReference>
<keyword evidence="4 8" id="KW-1003">Cell membrane</keyword>